<dbReference type="Pfam" id="PF17918">
    <property type="entry name" value="TetR_C_15"/>
    <property type="match status" value="1"/>
</dbReference>
<dbReference type="GO" id="GO:0003700">
    <property type="term" value="F:DNA-binding transcription factor activity"/>
    <property type="evidence" value="ECO:0007669"/>
    <property type="project" value="TreeGrafter"/>
</dbReference>
<dbReference type="EMBL" id="QFQP01000026">
    <property type="protein sequence ID" value="PZR08214.1"/>
    <property type="molecule type" value="Genomic_DNA"/>
</dbReference>
<dbReference type="InterPro" id="IPR009057">
    <property type="entry name" value="Homeodomain-like_sf"/>
</dbReference>
<dbReference type="InterPro" id="IPR050109">
    <property type="entry name" value="HTH-type_TetR-like_transc_reg"/>
</dbReference>
<dbReference type="Proteomes" id="UP000249061">
    <property type="component" value="Unassembled WGS sequence"/>
</dbReference>
<dbReference type="InterPro" id="IPR001647">
    <property type="entry name" value="HTH_TetR"/>
</dbReference>
<dbReference type="SUPFAM" id="SSF46689">
    <property type="entry name" value="Homeodomain-like"/>
    <property type="match status" value="1"/>
</dbReference>
<gene>
    <name evidence="6" type="ORF">DI536_25230</name>
</gene>
<evidence type="ECO:0000256" key="4">
    <source>
        <dbReference type="PROSITE-ProRule" id="PRU00335"/>
    </source>
</evidence>
<evidence type="ECO:0000256" key="3">
    <source>
        <dbReference type="ARBA" id="ARBA00023163"/>
    </source>
</evidence>
<evidence type="ECO:0000256" key="1">
    <source>
        <dbReference type="ARBA" id="ARBA00023015"/>
    </source>
</evidence>
<dbReference type="InterPro" id="IPR041669">
    <property type="entry name" value="TetR_C_15"/>
</dbReference>
<evidence type="ECO:0000313" key="6">
    <source>
        <dbReference type="EMBL" id="PZR08214.1"/>
    </source>
</evidence>
<keyword evidence="1" id="KW-0805">Transcription regulation</keyword>
<feature type="domain" description="HTH tetR-type" evidence="5">
    <location>
        <begin position="18"/>
        <end position="79"/>
    </location>
</feature>
<feature type="DNA-binding region" description="H-T-H motif" evidence="4">
    <location>
        <begin position="42"/>
        <end position="61"/>
    </location>
</feature>
<proteinExistence type="predicted"/>
<reference evidence="6 7" key="1">
    <citation type="submission" date="2017-08" db="EMBL/GenBank/DDBJ databases">
        <title>Infants hospitalized years apart are colonized by the same room-sourced microbial strains.</title>
        <authorList>
            <person name="Brooks B."/>
            <person name="Olm M.R."/>
            <person name="Firek B.A."/>
            <person name="Baker R."/>
            <person name="Thomas B.C."/>
            <person name="Morowitz M.J."/>
            <person name="Banfield J.F."/>
        </authorList>
    </citation>
    <scope>NUCLEOTIDE SEQUENCE [LARGE SCALE GENOMIC DNA]</scope>
    <source>
        <strain evidence="6">S2_003_000_R2_14</strain>
    </source>
</reference>
<keyword evidence="2 4" id="KW-0238">DNA-binding</keyword>
<evidence type="ECO:0000256" key="2">
    <source>
        <dbReference type="ARBA" id="ARBA00023125"/>
    </source>
</evidence>
<name>A0A2W5UXR6_9BACT</name>
<protein>
    <recommendedName>
        <fullName evidence="5">HTH tetR-type domain-containing protein</fullName>
    </recommendedName>
</protein>
<dbReference type="Pfam" id="PF00440">
    <property type="entry name" value="TetR_N"/>
    <property type="match status" value="1"/>
</dbReference>
<organism evidence="6 7">
    <name type="scientific">Archangium gephyra</name>
    <dbReference type="NCBI Taxonomy" id="48"/>
    <lineage>
        <taxon>Bacteria</taxon>
        <taxon>Pseudomonadati</taxon>
        <taxon>Myxococcota</taxon>
        <taxon>Myxococcia</taxon>
        <taxon>Myxococcales</taxon>
        <taxon>Cystobacterineae</taxon>
        <taxon>Archangiaceae</taxon>
        <taxon>Archangium</taxon>
    </lineage>
</organism>
<dbReference type="PANTHER" id="PTHR30055:SF234">
    <property type="entry name" value="HTH-TYPE TRANSCRIPTIONAL REGULATOR BETI"/>
    <property type="match status" value="1"/>
</dbReference>
<evidence type="ECO:0000259" key="5">
    <source>
        <dbReference type="PROSITE" id="PS50977"/>
    </source>
</evidence>
<dbReference type="GO" id="GO:0000976">
    <property type="term" value="F:transcription cis-regulatory region binding"/>
    <property type="evidence" value="ECO:0007669"/>
    <property type="project" value="TreeGrafter"/>
</dbReference>
<dbReference type="AlphaFoldDB" id="A0A2W5UXR6"/>
<accession>A0A2W5UXR6</accession>
<dbReference type="PROSITE" id="PS50977">
    <property type="entry name" value="HTH_TETR_2"/>
    <property type="match status" value="1"/>
</dbReference>
<dbReference type="PANTHER" id="PTHR30055">
    <property type="entry name" value="HTH-TYPE TRANSCRIPTIONAL REGULATOR RUTR"/>
    <property type="match status" value="1"/>
</dbReference>
<keyword evidence="3" id="KW-0804">Transcription</keyword>
<evidence type="ECO:0000313" key="7">
    <source>
        <dbReference type="Proteomes" id="UP000249061"/>
    </source>
</evidence>
<comment type="caution">
    <text evidence="6">The sequence shown here is derived from an EMBL/GenBank/DDBJ whole genome shotgun (WGS) entry which is preliminary data.</text>
</comment>
<sequence length="210" mass="23388">MPDESEFLRKKPQQSRSRSVVNAIIEAADQLLERTGDPNKVSLQGIAQRAGVGIGSLYDYFANREGLLGAFLARLTDANFAALEKEVLGTQSMPFDQALPAIIDATLRTYLEKPDRTRAIIQAIARLGWMKPVMSERDRFAAVLTKRLVAEHPKLEAERVQLMAEVLCDAVMGVVTSELWRERDGEGSARVREEVVTLVRGRVDALLREP</sequence>
<dbReference type="Gene3D" id="1.10.357.10">
    <property type="entry name" value="Tetracycline Repressor, domain 2"/>
    <property type="match status" value="1"/>
</dbReference>